<comment type="subunit">
    <text evidence="8">Homodimer.</text>
</comment>
<dbReference type="InterPro" id="IPR002305">
    <property type="entry name" value="aa-tRNA-synth_Ic"/>
</dbReference>
<organism evidence="9 10">
    <name type="scientific">Ignicoccus pacificus DSM 13166</name>
    <dbReference type="NCBI Taxonomy" id="940294"/>
    <lineage>
        <taxon>Archaea</taxon>
        <taxon>Thermoproteota</taxon>
        <taxon>Thermoprotei</taxon>
        <taxon>Desulfurococcales</taxon>
        <taxon>Desulfurococcaceae</taxon>
        <taxon>Ignicoccus</taxon>
    </lineage>
</organism>
<evidence type="ECO:0000256" key="3">
    <source>
        <dbReference type="ARBA" id="ARBA00022741"/>
    </source>
</evidence>
<feature type="binding site" evidence="8">
    <location>
        <position position="173"/>
    </location>
    <ligand>
        <name>L-tyrosine</name>
        <dbReference type="ChEBI" id="CHEBI:58315"/>
    </ligand>
</feature>
<dbReference type="InterPro" id="IPR014729">
    <property type="entry name" value="Rossmann-like_a/b/a_fold"/>
</dbReference>
<dbReference type="GO" id="GO:0004831">
    <property type="term" value="F:tyrosine-tRNA ligase activity"/>
    <property type="evidence" value="ECO:0007669"/>
    <property type="project" value="UniProtKB-UniRule"/>
</dbReference>
<dbReference type="PANTHER" id="PTHR46264:SF4">
    <property type="entry name" value="TYROSINE--TRNA LIGASE, CYTOPLASMIC"/>
    <property type="match status" value="1"/>
</dbReference>
<dbReference type="PRINTS" id="PR01040">
    <property type="entry name" value="TRNASYNTHTYR"/>
</dbReference>
<sequence>MRGRVLCMDRFELIKRNTVEIVTEDELKEKLEKGEKLKGYIGFEPSGLFHVGWMVWAKKVWDLVEAGVDMRILAATWHAWVNDKLGGDLELIRDAAKYVWHVLKALGLPMDKIKWVYAEDLVKDDKYWALVLRVAKNTSLARMKRALTIMGRKTSEAELDSSKLIYPAMQVSDIIYMDLDIALGGLDQRKAHMLQRDVAPKLGAKKVIAIHTPLLTSLQGGKRMDVKGDIDDYMAEVKMSKSKPETAIFVHDSPEEIWKKLKKAYCPAKETQFNPVLDIVKYVIFPWRNYEPFVVERPEKFGGTVTYKSYEELERDFAEGKLHPLDLKKATAKYLAEILEPVRKYFEENEEARSLYERIKDKITR</sequence>
<keyword evidence="4 8" id="KW-0067">ATP-binding</keyword>
<feature type="binding site" evidence="8">
    <location>
        <position position="170"/>
    </location>
    <ligand>
        <name>L-tyrosine</name>
        <dbReference type="ChEBI" id="CHEBI:58315"/>
    </ligand>
</feature>
<dbReference type="GO" id="GO:0005737">
    <property type="term" value="C:cytoplasm"/>
    <property type="evidence" value="ECO:0007669"/>
    <property type="project" value="UniProtKB-SubCell"/>
</dbReference>
<dbReference type="CDD" id="cd00805">
    <property type="entry name" value="TyrRS_core"/>
    <property type="match status" value="1"/>
</dbReference>
<name>A0A977KB88_9CREN</name>
<dbReference type="Pfam" id="PF00579">
    <property type="entry name" value="tRNA-synt_1b"/>
    <property type="match status" value="2"/>
</dbReference>
<evidence type="ECO:0000313" key="10">
    <source>
        <dbReference type="Proteomes" id="UP001063698"/>
    </source>
</evidence>
<dbReference type="InterPro" id="IPR023617">
    <property type="entry name" value="Tyr-tRNA-ligase_arc/euk-type"/>
</dbReference>
<feature type="binding site" evidence="8">
    <location>
        <position position="40"/>
    </location>
    <ligand>
        <name>L-tyrosine</name>
        <dbReference type="ChEBI" id="CHEBI:58315"/>
    </ligand>
</feature>
<dbReference type="HAMAP" id="MF_02009">
    <property type="entry name" value="Tyr_tRNA_synth_type4"/>
    <property type="match status" value="1"/>
</dbReference>
<evidence type="ECO:0000256" key="6">
    <source>
        <dbReference type="ARBA" id="ARBA00023146"/>
    </source>
</evidence>
<protein>
    <recommendedName>
        <fullName evidence="8">Tyrosine--tRNA ligase</fullName>
        <ecNumber evidence="8">6.1.1.1</ecNumber>
    </recommendedName>
    <alternativeName>
        <fullName evidence="8">Tyrosyl-tRNA synthetase</fullName>
        <shortName evidence="8">TyrRS</shortName>
    </alternativeName>
</protein>
<dbReference type="GO" id="GO:0005524">
    <property type="term" value="F:ATP binding"/>
    <property type="evidence" value="ECO:0007669"/>
    <property type="project" value="UniProtKB-UniRule"/>
</dbReference>
<dbReference type="Proteomes" id="UP001063698">
    <property type="component" value="Chromosome"/>
</dbReference>
<gene>
    <name evidence="8" type="primary">tyrS</name>
    <name evidence="9" type="ORF">IPA_07005</name>
</gene>
<feature type="short sequence motif" description="'KMSKS' region" evidence="8">
    <location>
        <begin position="238"/>
        <end position="242"/>
    </location>
</feature>
<dbReference type="EC" id="6.1.1.1" evidence="8"/>
<comment type="catalytic activity">
    <reaction evidence="7 8">
        <text>tRNA(Tyr) + L-tyrosine + ATP = L-tyrosyl-tRNA(Tyr) + AMP + diphosphate + H(+)</text>
        <dbReference type="Rhea" id="RHEA:10220"/>
        <dbReference type="Rhea" id="RHEA-COMP:9706"/>
        <dbReference type="Rhea" id="RHEA-COMP:9707"/>
        <dbReference type="ChEBI" id="CHEBI:15378"/>
        <dbReference type="ChEBI" id="CHEBI:30616"/>
        <dbReference type="ChEBI" id="CHEBI:33019"/>
        <dbReference type="ChEBI" id="CHEBI:58315"/>
        <dbReference type="ChEBI" id="CHEBI:78442"/>
        <dbReference type="ChEBI" id="CHEBI:78536"/>
        <dbReference type="ChEBI" id="CHEBI:456215"/>
        <dbReference type="EC" id="6.1.1.1"/>
    </reaction>
</comment>
<dbReference type="InterPro" id="IPR023678">
    <property type="entry name" value="Tyr-tRNA-ligase_4"/>
</dbReference>
<evidence type="ECO:0000256" key="7">
    <source>
        <dbReference type="ARBA" id="ARBA00048248"/>
    </source>
</evidence>
<evidence type="ECO:0000256" key="1">
    <source>
        <dbReference type="ARBA" id="ARBA00022490"/>
    </source>
</evidence>
<keyword evidence="10" id="KW-1185">Reference proteome</keyword>
<dbReference type="GO" id="GO:0006437">
    <property type="term" value="P:tyrosyl-tRNA aminoacylation"/>
    <property type="evidence" value="ECO:0007669"/>
    <property type="project" value="UniProtKB-UniRule"/>
</dbReference>
<evidence type="ECO:0000256" key="2">
    <source>
        <dbReference type="ARBA" id="ARBA00022598"/>
    </source>
</evidence>
<dbReference type="EMBL" id="CP006868">
    <property type="protein sequence ID" value="UXD21701.1"/>
    <property type="molecule type" value="Genomic_DNA"/>
</dbReference>
<comment type="similarity">
    <text evidence="8">Belongs to the class-I aminoacyl-tRNA synthetase family. TyrS type 4 subfamily.</text>
</comment>
<dbReference type="SUPFAM" id="SSF52374">
    <property type="entry name" value="Nucleotidylyl transferase"/>
    <property type="match status" value="1"/>
</dbReference>
<keyword evidence="6 8" id="KW-0030">Aminoacyl-tRNA synthetase</keyword>
<dbReference type="PANTHER" id="PTHR46264">
    <property type="entry name" value="TYROSINE-TRNA LIGASE"/>
    <property type="match status" value="1"/>
</dbReference>
<dbReference type="NCBIfam" id="NF006330">
    <property type="entry name" value="PRK08560.1"/>
    <property type="match status" value="1"/>
</dbReference>
<keyword evidence="1 8" id="KW-0963">Cytoplasm</keyword>
<proteinExistence type="inferred from homology"/>
<evidence type="ECO:0000256" key="5">
    <source>
        <dbReference type="ARBA" id="ARBA00022917"/>
    </source>
</evidence>
<feature type="binding site" evidence="8">
    <location>
        <position position="188"/>
    </location>
    <ligand>
        <name>L-tyrosine</name>
        <dbReference type="ChEBI" id="CHEBI:58315"/>
    </ligand>
</feature>
<feature type="binding site" evidence="8">
    <location>
        <position position="241"/>
    </location>
    <ligand>
        <name>ATP</name>
        <dbReference type="ChEBI" id="CHEBI:30616"/>
    </ligand>
</feature>
<dbReference type="AlphaFoldDB" id="A0A977KB88"/>
<keyword evidence="3 8" id="KW-0547">Nucleotide-binding</keyword>
<dbReference type="Gene3D" id="3.40.50.620">
    <property type="entry name" value="HUPs"/>
    <property type="match status" value="2"/>
</dbReference>
<dbReference type="PIRSF" id="PIRSF006588">
    <property type="entry name" value="TyrRS_arch_euk"/>
    <property type="match status" value="1"/>
</dbReference>
<dbReference type="NCBIfam" id="TIGR00234">
    <property type="entry name" value="tyrS"/>
    <property type="match status" value="1"/>
</dbReference>
<evidence type="ECO:0000256" key="8">
    <source>
        <dbReference type="HAMAP-Rule" id="MF_02009"/>
    </source>
</evidence>
<dbReference type="KEGG" id="ipc:IPA_07005"/>
<accession>A0A977KB88</accession>
<dbReference type="InterPro" id="IPR002307">
    <property type="entry name" value="Tyr-tRNA-ligase"/>
</dbReference>
<comment type="subcellular location">
    <subcellularLocation>
        <location evidence="8">Cytoplasm</location>
    </subcellularLocation>
</comment>
<reference evidence="9" key="1">
    <citation type="submission" date="2013-11" db="EMBL/GenBank/DDBJ databases">
        <title>Comparative genomics of Ignicoccus.</title>
        <authorList>
            <person name="Podar M."/>
        </authorList>
    </citation>
    <scope>NUCLEOTIDE SEQUENCE</scope>
    <source>
        <strain evidence="9">DSM 13166</strain>
    </source>
</reference>
<evidence type="ECO:0000313" key="9">
    <source>
        <dbReference type="EMBL" id="UXD21701.1"/>
    </source>
</evidence>
<evidence type="ECO:0000256" key="4">
    <source>
        <dbReference type="ARBA" id="ARBA00022840"/>
    </source>
</evidence>
<keyword evidence="5 8" id="KW-0648">Protein biosynthesis</keyword>
<dbReference type="InterPro" id="IPR050489">
    <property type="entry name" value="Tyr-tRNA_synthase"/>
</dbReference>
<comment type="function">
    <text evidence="8">Catalyzes the attachment of tyrosine to tRNA(Tyr) in a two-step reaction: tyrosine is first activated by ATP to form Tyr-AMP and then transferred to the acceptor end of tRNA(Tyr).</text>
</comment>
<feature type="binding site" evidence="8">
    <location>
        <position position="166"/>
    </location>
    <ligand>
        <name>L-tyrosine</name>
        <dbReference type="ChEBI" id="CHEBI:58315"/>
    </ligand>
</feature>
<keyword evidence="2 8" id="KW-0436">Ligase</keyword>